<dbReference type="InterPro" id="IPR017476">
    <property type="entry name" value="UDP-Glc/GDP-Man"/>
</dbReference>
<dbReference type="InterPro" id="IPR036220">
    <property type="entry name" value="UDP-Glc/GDP-Man_DH_C_sf"/>
</dbReference>
<dbReference type="SMART" id="SM00984">
    <property type="entry name" value="UDPG_MGDP_dh_C"/>
    <property type="match status" value="1"/>
</dbReference>
<dbReference type="NCBIfam" id="NF011729">
    <property type="entry name" value="PRK15182.1"/>
    <property type="match status" value="1"/>
</dbReference>
<evidence type="ECO:0000313" key="6">
    <source>
        <dbReference type="EMBL" id="APO85307.1"/>
    </source>
</evidence>
<dbReference type="NCBIfam" id="TIGR03026">
    <property type="entry name" value="NDP-sugDHase"/>
    <property type="match status" value="1"/>
</dbReference>
<dbReference type="SUPFAM" id="SSF52413">
    <property type="entry name" value="UDP-glucose/GDP-mannose dehydrogenase C-terminal domain"/>
    <property type="match status" value="1"/>
</dbReference>
<evidence type="ECO:0000256" key="2">
    <source>
        <dbReference type="ARBA" id="ARBA00023002"/>
    </source>
</evidence>
<sequence length="434" mass="47851">MTDKSAVVEKFQSRQALIGVVGLGYVGLPLAVEFGKRREVLGFDINQARISALVSGYDATLEVSGEELAQAVFLRYSAKVEDLRSCNTFIVTVPTPIDEYKQPDLTPLVKASETIGSVLKSGDIVIYESTVYPGATEEICVPVLERISGLKFNQDFFAGYSPERINPGDKEHRVTTIKKVTSGSTEEVADVVDALYQEIITAGTHKAASIKVAEAAKVIENTQRDLNIALINELAVIFNKLDIDTEAVLEAAGTKWNFLPFRPGLVGGHCIGVDPYYLTHKAQSIGYHPEIILAGRRLNDGMGRYVASQLVKAMLKRRIHVDGARVLIMGLTFKENCPDLRNTRIVDVIAELNEYGILVDVYDPWVDHAEAQYEYGIKPITEPQSGMYDGIVLAVAHQAFKELGVEAIRDYGKAAHVVYDLKYLLDVKDSDIRL</sequence>
<protein>
    <submittedName>
        <fullName evidence="6">Vi polysaccharide biosynthesis protein VipA/TviB</fullName>
    </submittedName>
</protein>
<dbReference type="Pfam" id="PF00984">
    <property type="entry name" value="UDPG_MGDP_dh"/>
    <property type="match status" value="1"/>
</dbReference>
<evidence type="ECO:0000259" key="5">
    <source>
        <dbReference type="SMART" id="SM00984"/>
    </source>
</evidence>
<dbReference type="InterPro" id="IPR014026">
    <property type="entry name" value="UDP-Glc/GDP-Man_DH_dimer"/>
</dbReference>
<proteinExistence type="inferred from homology"/>
<reference evidence="6 7" key="1">
    <citation type="submission" date="2016-12" db="EMBL/GenBank/DDBJ databases">
        <title>Draft Genome Sequence of Mercury Resistant Pseudomonas DRA525.</title>
        <authorList>
            <person name="Drace K.M."/>
        </authorList>
    </citation>
    <scope>NUCLEOTIDE SEQUENCE [LARGE SCALE GENOMIC DNA]</scope>
    <source>
        <strain evidence="6 7">DRA525</strain>
    </source>
</reference>
<dbReference type="SUPFAM" id="SSF51735">
    <property type="entry name" value="NAD(P)-binding Rossmann-fold domains"/>
    <property type="match status" value="1"/>
</dbReference>
<name>A0A1L5PYQ1_PSEPU</name>
<accession>A0A1L5PYQ1</accession>
<evidence type="ECO:0000256" key="4">
    <source>
        <dbReference type="PIRNR" id="PIRNR000124"/>
    </source>
</evidence>
<keyword evidence="2" id="KW-0560">Oxidoreductase</keyword>
<dbReference type="EMBL" id="CP018743">
    <property type="protein sequence ID" value="APO85307.1"/>
    <property type="molecule type" value="Genomic_DNA"/>
</dbReference>
<dbReference type="RefSeq" id="WP_075046899.1">
    <property type="nucleotide sequence ID" value="NZ_CP018743.1"/>
</dbReference>
<dbReference type="InterPro" id="IPR028359">
    <property type="entry name" value="UDP_ManNAc/GlcNAc_DH"/>
</dbReference>
<keyword evidence="3" id="KW-0520">NAD</keyword>
<evidence type="ECO:0000256" key="1">
    <source>
        <dbReference type="ARBA" id="ARBA00006601"/>
    </source>
</evidence>
<gene>
    <name evidence="6" type="ORF">BL240_03885</name>
</gene>
<dbReference type="PANTHER" id="PTHR43491">
    <property type="entry name" value="UDP-N-ACETYL-D-MANNOSAMINE DEHYDROGENASE"/>
    <property type="match status" value="1"/>
</dbReference>
<dbReference type="PIRSF" id="PIRSF500136">
    <property type="entry name" value="UDP_ManNAc_DH"/>
    <property type="match status" value="1"/>
</dbReference>
<dbReference type="Proteomes" id="UP000185146">
    <property type="component" value="Chromosome"/>
</dbReference>
<dbReference type="Pfam" id="PF03720">
    <property type="entry name" value="UDPG_MGDP_dh_C"/>
    <property type="match status" value="1"/>
</dbReference>
<dbReference type="Pfam" id="PF03721">
    <property type="entry name" value="UDPG_MGDP_dh_N"/>
    <property type="match status" value="1"/>
</dbReference>
<dbReference type="InterPro" id="IPR036291">
    <property type="entry name" value="NAD(P)-bd_dom_sf"/>
</dbReference>
<evidence type="ECO:0000313" key="7">
    <source>
        <dbReference type="Proteomes" id="UP000185146"/>
    </source>
</evidence>
<dbReference type="GO" id="GO:0051287">
    <property type="term" value="F:NAD binding"/>
    <property type="evidence" value="ECO:0007669"/>
    <property type="project" value="InterPro"/>
</dbReference>
<dbReference type="PANTHER" id="PTHR43491:SF2">
    <property type="entry name" value="UDP-N-ACETYL-D-MANNOSAMINE DEHYDROGENASE"/>
    <property type="match status" value="1"/>
</dbReference>
<feature type="domain" description="UDP-glucose/GDP-mannose dehydrogenase C-terminal" evidence="5">
    <location>
        <begin position="327"/>
        <end position="427"/>
    </location>
</feature>
<dbReference type="AlphaFoldDB" id="A0A1L5PYQ1"/>
<organism evidence="6 7">
    <name type="scientific">Pseudomonas putida</name>
    <name type="common">Arthrobacter siderocapsulatus</name>
    <dbReference type="NCBI Taxonomy" id="303"/>
    <lineage>
        <taxon>Bacteria</taxon>
        <taxon>Pseudomonadati</taxon>
        <taxon>Pseudomonadota</taxon>
        <taxon>Gammaproteobacteria</taxon>
        <taxon>Pseudomonadales</taxon>
        <taxon>Pseudomonadaceae</taxon>
        <taxon>Pseudomonas</taxon>
    </lineage>
</organism>
<dbReference type="SUPFAM" id="SSF48179">
    <property type="entry name" value="6-phosphogluconate dehydrogenase C-terminal domain-like"/>
    <property type="match status" value="1"/>
</dbReference>
<dbReference type="GO" id="GO:0016628">
    <property type="term" value="F:oxidoreductase activity, acting on the CH-CH group of donors, NAD or NADP as acceptor"/>
    <property type="evidence" value="ECO:0007669"/>
    <property type="project" value="InterPro"/>
</dbReference>
<dbReference type="GO" id="GO:0000271">
    <property type="term" value="P:polysaccharide biosynthetic process"/>
    <property type="evidence" value="ECO:0007669"/>
    <property type="project" value="InterPro"/>
</dbReference>
<dbReference type="InterPro" id="IPR008927">
    <property type="entry name" value="6-PGluconate_DH-like_C_sf"/>
</dbReference>
<dbReference type="GO" id="GO:0016616">
    <property type="term" value="F:oxidoreductase activity, acting on the CH-OH group of donors, NAD or NADP as acceptor"/>
    <property type="evidence" value="ECO:0007669"/>
    <property type="project" value="InterPro"/>
</dbReference>
<evidence type="ECO:0000256" key="3">
    <source>
        <dbReference type="ARBA" id="ARBA00023027"/>
    </source>
</evidence>
<dbReference type="InterPro" id="IPR001732">
    <property type="entry name" value="UDP-Glc/GDP-Man_DH_N"/>
</dbReference>
<comment type="similarity">
    <text evidence="1 4">Belongs to the UDP-glucose/GDP-mannose dehydrogenase family.</text>
</comment>
<dbReference type="Gene3D" id="3.40.50.720">
    <property type="entry name" value="NAD(P)-binding Rossmann-like Domain"/>
    <property type="match status" value="2"/>
</dbReference>
<dbReference type="InterPro" id="IPR014027">
    <property type="entry name" value="UDP-Glc/GDP-Man_DH_C"/>
</dbReference>
<dbReference type="PIRSF" id="PIRSF000124">
    <property type="entry name" value="UDPglc_GDPman_dh"/>
    <property type="match status" value="1"/>
</dbReference>